<proteinExistence type="predicted"/>
<protein>
    <submittedName>
        <fullName evidence="2">Uncharacterized protein</fullName>
    </submittedName>
</protein>
<dbReference type="AlphaFoldDB" id="A0AAW2G5S4"/>
<feature type="region of interest" description="Disordered" evidence="1">
    <location>
        <begin position="1"/>
        <end position="26"/>
    </location>
</feature>
<evidence type="ECO:0000313" key="2">
    <source>
        <dbReference type="EMBL" id="KAL0122584.1"/>
    </source>
</evidence>
<dbReference type="Proteomes" id="UP001430953">
    <property type="component" value="Unassembled WGS sequence"/>
</dbReference>
<keyword evidence="3" id="KW-1185">Reference proteome</keyword>
<organism evidence="2 3">
    <name type="scientific">Cardiocondyla obscurior</name>
    <dbReference type="NCBI Taxonomy" id="286306"/>
    <lineage>
        <taxon>Eukaryota</taxon>
        <taxon>Metazoa</taxon>
        <taxon>Ecdysozoa</taxon>
        <taxon>Arthropoda</taxon>
        <taxon>Hexapoda</taxon>
        <taxon>Insecta</taxon>
        <taxon>Pterygota</taxon>
        <taxon>Neoptera</taxon>
        <taxon>Endopterygota</taxon>
        <taxon>Hymenoptera</taxon>
        <taxon>Apocrita</taxon>
        <taxon>Aculeata</taxon>
        <taxon>Formicoidea</taxon>
        <taxon>Formicidae</taxon>
        <taxon>Myrmicinae</taxon>
        <taxon>Cardiocondyla</taxon>
    </lineage>
</organism>
<comment type="caution">
    <text evidence="2">The sequence shown here is derived from an EMBL/GenBank/DDBJ whole genome shotgun (WGS) entry which is preliminary data.</text>
</comment>
<feature type="compositionally biased region" description="Basic and acidic residues" evidence="1">
    <location>
        <begin position="50"/>
        <end position="66"/>
    </location>
</feature>
<evidence type="ECO:0000313" key="3">
    <source>
        <dbReference type="Proteomes" id="UP001430953"/>
    </source>
</evidence>
<evidence type="ECO:0000256" key="1">
    <source>
        <dbReference type="SAM" id="MobiDB-lite"/>
    </source>
</evidence>
<dbReference type="EMBL" id="JADYXP020000006">
    <property type="protein sequence ID" value="KAL0122584.1"/>
    <property type="molecule type" value="Genomic_DNA"/>
</dbReference>
<name>A0AAW2G5S4_9HYME</name>
<sequence length="76" mass="8379">MNAETGRGRRKGARVERTTEGGAGGYGALKLFHSNNYEPELNTAWSDCENSEKSATKSRRVVERRPRGGGGGRRHF</sequence>
<reference evidence="2 3" key="1">
    <citation type="submission" date="2023-03" db="EMBL/GenBank/DDBJ databases">
        <title>High recombination rates correlate with genetic variation in Cardiocondyla obscurior ants.</title>
        <authorList>
            <person name="Errbii M."/>
        </authorList>
    </citation>
    <scope>NUCLEOTIDE SEQUENCE [LARGE SCALE GENOMIC DNA]</scope>
    <source>
        <strain evidence="2">Alpha-2009</strain>
        <tissue evidence="2">Whole body</tissue>
    </source>
</reference>
<accession>A0AAW2G5S4</accession>
<feature type="region of interest" description="Disordered" evidence="1">
    <location>
        <begin position="46"/>
        <end position="76"/>
    </location>
</feature>
<gene>
    <name evidence="2" type="ORF">PUN28_007350</name>
</gene>